<evidence type="ECO:0000313" key="2">
    <source>
        <dbReference type="EMBL" id="EOL46614.1"/>
    </source>
</evidence>
<comment type="caution">
    <text evidence="2">The sequence shown here is derived from an EMBL/GenBank/DDBJ whole genome shotgun (WGS) entry which is preliminary data.</text>
</comment>
<dbReference type="RefSeq" id="WP_010767407.1">
    <property type="nucleotide sequence ID" value="NZ_ASWE01000002.1"/>
</dbReference>
<dbReference type="Proteomes" id="UP000013785">
    <property type="component" value="Unassembled WGS sequence"/>
</dbReference>
<dbReference type="EMBL" id="AJAT01000010">
    <property type="protein sequence ID" value="EOL46614.1"/>
    <property type="molecule type" value="Genomic_DNA"/>
</dbReference>
<gene>
    <name evidence="2" type="ORF">UC3_00734</name>
</gene>
<dbReference type="STRING" id="154621.RV11_GL001766"/>
<evidence type="ECO:0000313" key="3">
    <source>
        <dbReference type="Proteomes" id="UP000013785"/>
    </source>
</evidence>
<dbReference type="Pfam" id="PF05043">
    <property type="entry name" value="Mga"/>
    <property type="match status" value="1"/>
</dbReference>
<evidence type="ECO:0000259" key="1">
    <source>
        <dbReference type="Pfam" id="PF05043"/>
    </source>
</evidence>
<reference evidence="2 3" key="1">
    <citation type="submission" date="2013-02" db="EMBL/GenBank/DDBJ databases">
        <title>The Genome Sequence of Enterococcus phoeniculicola BAA-412.</title>
        <authorList>
            <consortium name="The Broad Institute Genome Sequencing Platform"/>
            <consortium name="The Broad Institute Genome Sequencing Center for Infectious Disease"/>
            <person name="Earl A.M."/>
            <person name="Gilmore M.S."/>
            <person name="Lebreton F."/>
            <person name="Walker B."/>
            <person name="Young S.K."/>
            <person name="Zeng Q."/>
            <person name="Gargeya S."/>
            <person name="Fitzgerald M."/>
            <person name="Haas B."/>
            <person name="Abouelleil A."/>
            <person name="Alvarado L."/>
            <person name="Arachchi H.M."/>
            <person name="Berlin A.M."/>
            <person name="Chapman S.B."/>
            <person name="Dewar J."/>
            <person name="Goldberg J."/>
            <person name="Griggs A."/>
            <person name="Gujja S."/>
            <person name="Hansen M."/>
            <person name="Howarth C."/>
            <person name="Imamovic A."/>
            <person name="Larimer J."/>
            <person name="McCowan C."/>
            <person name="Murphy C."/>
            <person name="Neiman D."/>
            <person name="Pearson M."/>
            <person name="Priest M."/>
            <person name="Roberts A."/>
            <person name="Saif S."/>
            <person name="Shea T."/>
            <person name="Sisk P."/>
            <person name="Sykes S."/>
            <person name="Wortman J."/>
            <person name="Nusbaum C."/>
            <person name="Birren B."/>
        </authorList>
    </citation>
    <scope>NUCLEOTIDE SEQUENCE [LARGE SCALE GENOMIC DNA]</scope>
    <source>
        <strain evidence="2 3">ATCC BAA-412</strain>
    </source>
</reference>
<dbReference type="OrthoDB" id="2143991at2"/>
<dbReference type="InterPro" id="IPR007737">
    <property type="entry name" value="Mga_HTH"/>
</dbReference>
<keyword evidence="3" id="KW-1185">Reference proteome</keyword>
<feature type="domain" description="Mga helix-turn-helix" evidence="1">
    <location>
        <begin position="80"/>
        <end position="162"/>
    </location>
</feature>
<organism evidence="2 3">
    <name type="scientific">Enterococcus phoeniculicola ATCC BAA-412</name>
    <dbReference type="NCBI Taxonomy" id="1158610"/>
    <lineage>
        <taxon>Bacteria</taxon>
        <taxon>Bacillati</taxon>
        <taxon>Bacillota</taxon>
        <taxon>Bacilli</taxon>
        <taxon>Lactobacillales</taxon>
        <taxon>Enterococcaceae</taxon>
        <taxon>Enterococcus</taxon>
    </lineage>
</organism>
<dbReference type="eggNOG" id="COG3711">
    <property type="taxonomic scope" value="Bacteria"/>
</dbReference>
<dbReference type="AlphaFoldDB" id="R3TYD7"/>
<sequence>MDLFIDKESIHKLKILKCLDNREQKTADITELITAIDSSYYLTTKAIESLMIDVKTFGISDVSIQLVNNKVTLTYNEAIKIQLIRLHYLEQSPHFHLLDSVFKHSANTLKSFASKNFISISRTYVIKKELEIFFEPYNVKISANYSFSGKETQIRMMLFYFYFSKFNSTKFPFSLSIESIAENFTNMISKRLSHEITETQYLKLKYMSAVIFQRYRTKDYIHFEKKYMFTLTKKKSLSNYIQLFFEEYTSVPTEFLLNETLFFQSFLLAEEFIFIKKEDIYYQDSSIPLSINNLNTFFCVEISKYLDEDALMKSMAVVKQGLSKIHWKFLYFEPIDNFFIIDDDFILKNYPSFYHVVSSIVHSLYENYPNFDSHCKKYLVYEYTFLLIQTIPDYYKLPTLNVCVDFSSGDIYNQFIGETIRSFQALNIRIEKKVSKNTDFYLSDLYIPNLECPYLIWTTAPTASDWEILNKELTSLGHLNKQN</sequence>
<name>R3TYD7_9ENTE</name>
<dbReference type="HOGENOM" id="CLU_044967_1_0_9"/>
<proteinExistence type="predicted"/>
<protein>
    <recommendedName>
        <fullName evidence="1">Mga helix-turn-helix domain-containing protein</fullName>
    </recommendedName>
</protein>
<accession>R3TYD7</accession>
<dbReference type="PATRIC" id="fig|1158610.3.peg.710"/>